<dbReference type="AlphaFoldDB" id="E8UB17"/>
<proteinExistence type="predicted"/>
<dbReference type="Proteomes" id="UP000008635">
    <property type="component" value="Chromosome"/>
</dbReference>
<reference evidence="3" key="2">
    <citation type="submission" date="2011-01" db="EMBL/GenBank/DDBJ databases">
        <title>The complete genome of Deinococcus maricopensis DSM 21211.</title>
        <authorList>
            <consortium name="US DOE Joint Genome Institute (JGI-PGF)"/>
            <person name="Lucas S."/>
            <person name="Copeland A."/>
            <person name="Lapidus A."/>
            <person name="Goodwin L."/>
            <person name="Pitluck S."/>
            <person name="Kyrpides N."/>
            <person name="Mavromatis K."/>
            <person name="Pagani I."/>
            <person name="Ivanova N."/>
            <person name="Ovchinnikova G."/>
            <person name="Zeytun A."/>
            <person name="Detter J.C."/>
            <person name="Han C."/>
            <person name="Land M."/>
            <person name="Hauser L."/>
            <person name="Markowitz V."/>
            <person name="Cheng J.-F."/>
            <person name="Hugenholtz P."/>
            <person name="Woyke T."/>
            <person name="Wu D."/>
            <person name="Pukall R."/>
            <person name="Gehrich-Schroeter G."/>
            <person name="Brambilla E."/>
            <person name="Klenk H.-P."/>
            <person name="Eisen J.A."/>
        </authorList>
    </citation>
    <scope>NUCLEOTIDE SEQUENCE [LARGE SCALE GENOMIC DNA]</scope>
    <source>
        <strain evidence="3">DSM 21211 / LMG 22137 / NRRL B-23946 / LB-34</strain>
    </source>
</reference>
<evidence type="ECO:0000313" key="2">
    <source>
        <dbReference type="EMBL" id="ADV68256.1"/>
    </source>
</evidence>
<reference evidence="2 3" key="1">
    <citation type="journal article" date="2011" name="Stand. Genomic Sci.">
        <title>Complete genome sequence of Deinococcus maricopensis type strain (LB-34).</title>
        <authorList>
            <person name="Pukall R."/>
            <person name="Zeytun A."/>
            <person name="Lucas S."/>
            <person name="Lapidus A."/>
            <person name="Hammon N."/>
            <person name="Deshpande S."/>
            <person name="Nolan M."/>
            <person name="Cheng J.F."/>
            <person name="Pitluck S."/>
            <person name="Liolios K."/>
            <person name="Pagani I."/>
            <person name="Mikhailova N."/>
            <person name="Ivanova N."/>
            <person name="Mavromatis K."/>
            <person name="Pati A."/>
            <person name="Tapia R."/>
            <person name="Han C."/>
            <person name="Goodwin L."/>
            <person name="Chen A."/>
            <person name="Palaniappan K."/>
            <person name="Land M."/>
            <person name="Hauser L."/>
            <person name="Chang Y.J."/>
            <person name="Jeffries C.D."/>
            <person name="Brambilla E.M."/>
            <person name="Rohde M."/>
            <person name="Goker M."/>
            <person name="Detter J.C."/>
            <person name="Woyke T."/>
            <person name="Bristow J."/>
            <person name="Eisen J.A."/>
            <person name="Markowitz V."/>
            <person name="Hugenholtz P."/>
            <person name="Kyrpides N.C."/>
            <person name="Klenk H.P."/>
        </authorList>
    </citation>
    <scope>NUCLEOTIDE SEQUENCE [LARGE SCALE GENOMIC DNA]</scope>
    <source>
        <strain evidence="3">DSM 21211 / LMG 22137 / NRRL B-23946 / LB-34</strain>
    </source>
</reference>
<sequence precursor="true">MPLPEPVTAYLHRAAPGPRHARLRAELHANLHQAMLDHRVRGLSEHDAWTAALHDFGPPQAVHAAARPHQRPLRATLTALLLAATLGGAAYATAAQGLLR</sequence>
<dbReference type="OrthoDB" id="74233at2"/>
<gene>
    <name evidence="2" type="ordered locus">Deima_2623</name>
</gene>
<name>E8UB17_DEIML</name>
<dbReference type="KEGG" id="dmr:Deima_2623"/>
<dbReference type="EMBL" id="CP002454">
    <property type="protein sequence ID" value="ADV68256.1"/>
    <property type="molecule type" value="Genomic_DNA"/>
</dbReference>
<dbReference type="NCBIfam" id="NF038403">
    <property type="entry name" value="perm_prefix_1"/>
    <property type="match status" value="1"/>
</dbReference>
<keyword evidence="1" id="KW-0812">Transmembrane</keyword>
<protein>
    <submittedName>
        <fullName evidence="2">Uncharacterized protein</fullName>
    </submittedName>
</protein>
<dbReference type="HOGENOM" id="CLU_173133_0_0_0"/>
<dbReference type="RefSeq" id="WP_013557760.1">
    <property type="nucleotide sequence ID" value="NC_014958.1"/>
</dbReference>
<organism evidence="2 3">
    <name type="scientific">Deinococcus maricopensis (strain DSM 21211 / LMG 22137 / NRRL B-23946 / LB-34)</name>
    <dbReference type="NCBI Taxonomy" id="709986"/>
    <lineage>
        <taxon>Bacteria</taxon>
        <taxon>Thermotogati</taxon>
        <taxon>Deinococcota</taxon>
        <taxon>Deinococci</taxon>
        <taxon>Deinococcales</taxon>
        <taxon>Deinococcaceae</taxon>
        <taxon>Deinococcus</taxon>
    </lineage>
</organism>
<dbReference type="InterPro" id="IPR047928">
    <property type="entry name" value="Perm_prefix_1"/>
</dbReference>
<keyword evidence="1" id="KW-1133">Transmembrane helix</keyword>
<keyword evidence="1" id="KW-0472">Membrane</keyword>
<accession>E8UB17</accession>
<dbReference type="STRING" id="709986.Deima_2623"/>
<evidence type="ECO:0000256" key="1">
    <source>
        <dbReference type="SAM" id="Phobius"/>
    </source>
</evidence>
<keyword evidence="3" id="KW-1185">Reference proteome</keyword>
<evidence type="ECO:0000313" key="3">
    <source>
        <dbReference type="Proteomes" id="UP000008635"/>
    </source>
</evidence>
<feature type="transmembrane region" description="Helical" evidence="1">
    <location>
        <begin position="77"/>
        <end position="99"/>
    </location>
</feature>